<gene>
    <name evidence="4" type="primary">bamE</name>
    <name evidence="8" type="ORF">EDC62_1898</name>
</gene>
<keyword evidence="2 4" id="KW-0472">Membrane</keyword>
<evidence type="ECO:0000256" key="2">
    <source>
        <dbReference type="ARBA" id="ARBA00023136"/>
    </source>
</evidence>
<dbReference type="Pfam" id="PF04355">
    <property type="entry name" value="BamE"/>
    <property type="match status" value="1"/>
</dbReference>
<feature type="chain" id="PRO_5018342028" description="Outer membrane protein assembly factor BamE" evidence="6">
    <location>
        <begin position="28"/>
        <end position="179"/>
    </location>
</feature>
<dbReference type="GO" id="GO:1990063">
    <property type="term" value="C:Bam protein complex"/>
    <property type="evidence" value="ECO:0007669"/>
    <property type="project" value="TreeGrafter"/>
</dbReference>
<dbReference type="GO" id="GO:0043165">
    <property type="term" value="P:Gram-negative-bacterium-type cell outer membrane assembly"/>
    <property type="evidence" value="ECO:0007669"/>
    <property type="project" value="UniProtKB-UniRule"/>
</dbReference>
<dbReference type="HAMAP" id="MF_00925">
    <property type="entry name" value="OM_assembly_BamE"/>
    <property type="match status" value="1"/>
</dbReference>
<dbReference type="AlphaFoldDB" id="A0A3N4V1M9"/>
<accession>A0A3N4V1M9</accession>
<sequence>MTFPLDRRPARLLALALVAAASISTLAACSGLKRIDTVVRPYRAELVQGNFVSKEQAAALQPGMSREQVRDLLGSPLVTSLFHDHRWDYVFYLRRPGEAAQEFRLTVFFKDGLLERFEGDELPSESEFVARLYPEPPKPAQPPRLRIPEEALPAPRPAASEPAPSAPLPERYPPLEPTS</sequence>
<dbReference type="RefSeq" id="WP_124223006.1">
    <property type="nucleotide sequence ID" value="NZ_RKQL01000004.1"/>
</dbReference>
<comment type="function">
    <text evidence="4">Part of the outer membrane protein assembly complex, which is involved in assembly and insertion of beta-barrel proteins into the outer membrane.</text>
</comment>
<protein>
    <recommendedName>
        <fullName evidence="4">Outer membrane protein assembly factor BamE</fullName>
    </recommendedName>
</protein>
<feature type="signal peptide" evidence="6">
    <location>
        <begin position="1"/>
        <end position="27"/>
    </location>
</feature>
<dbReference type="InterPro" id="IPR007450">
    <property type="entry name" value="BamE_dom"/>
</dbReference>
<keyword evidence="9" id="KW-1185">Reference proteome</keyword>
<dbReference type="PROSITE" id="PS51257">
    <property type="entry name" value="PROKAR_LIPOPROTEIN"/>
    <property type="match status" value="1"/>
</dbReference>
<proteinExistence type="inferred from homology"/>
<keyword evidence="1 4" id="KW-0732">Signal</keyword>
<comment type="subcellular location">
    <subcellularLocation>
        <location evidence="4">Cell outer membrane</location>
        <topology evidence="4">Lipid-anchor</topology>
    </subcellularLocation>
</comment>
<comment type="caution">
    <text evidence="8">The sequence shown here is derived from an EMBL/GenBank/DDBJ whole genome shotgun (WGS) entry which is preliminary data.</text>
</comment>
<evidence type="ECO:0000313" key="8">
    <source>
        <dbReference type="EMBL" id="RPE66824.1"/>
    </source>
</evidence>
<feature type="compositionally biased region" description="Low complexity" evidence="5">
    <location>
        <begin position="150"/>
        <end position="163"/>
    </location>
</feature>
<dbReference type="InterPro" id="IPR026592">
    <property type="entry name" value="BamE"/>
</dbReference>
<evidence type="ECO:0000256" key="6">
    <source>
        <dbReference type="SAM" id="SignalP"/>
    </source>
</evidence>
<dbReference type="InterPro" id="IPR037873">
    <property type="entry name" value="BamE-like"/>
</dbReference>
<feature type="region of interest" description="Disordered" evidence="5">
    <location>
        <begin position="128"/>
        <end position="179"/>
    </location>
</feature>
<dbReference type="OrthoDB" id="9808250at2"/>
<dbReference type="Proteomes" id="UP000272193">
    <property type="component" value="Unassembled WGS sequence"/>
</dbReference>
<organism evidence="8 9">
    <name type="scientific">Tibeticola sediminis</name>
    <dbReference type="NCBI Taxonomy" id="1917811"/>
    <lineage>
        <taxon>Bacteria</taxon>
        <taxon>Pseudomonadati</taxon>
        <taxon>Pseudomonadota</taxon>
        <taxon>Betaproteobacteria</taxon>
        <taxon>Burkholderiales</taxon>
        <taxon>Comamonadaceae</taxon>
        <taxon>Tibeticola</taxon>
    </lineage>
</organism>
<dbReference type="PANTHER" id="PTHR37482">
    <property type="entry name" value="OUTER MEMBRANE PROTEIN ASSEMBLY FACTOR BAME"/>
    <property type="match status" value="1"/>
</dbReference>
<dbReference type="EMBL" id="RKQL01000004">
    <property type="protein sequence ID" value="RPE66824.1"/>
    <property type="molecule type" value="Genomic_DNA"/>
</dbReference>
<keyword evidence="4" id="KW-0564">Palmitate</keyword>
<comment type="subunit">
    <text evidence="4">Part of the Bam complex.</text>
</comment>
<dbReference type="GO" id="GO:0051205">
    <property type="term" value="P:protein insertion into membrane"/>
    <property type="evidence" value="ECO:0007669"/>
    <property type="project" value="UniProtKB-UniRule"/>
</dbReference>
<comment type="similarity">
    <text evidence="4">Belongs to the BamE family.</text>
</comment>
<keyword evidence="4" id="KW-0449">Lipoprotein</keyword>
<feature type="compositionally biased region" description="Pro residues" evidence="5">
    <location>
        <begin position="164"/>
        <end position="179"/>
    </location>
</feature>
<evidence type="ECO:0000256" key="1">
    <source>
        <dbReference type="ARBA" id="ARBA00022729"/>
    </source>
</evidence>
<dbReference type="Gene3D" id="3.30.1450.10">
    <property type="match status" value="1"/>
</dbReference>
<evidence type="ECO:0000256" key="3">
    <source>
        <dbReference type="ARBA" id="ARBA00023237"/>
    </source>
</evidence>
<dbReference type="PANTHER" id="PTHR37482:SF1">
    <property type="entry name" value="OUTER MEMBRANE PROTEIN ASSEMBLY FACTOR BAME"/>
    <property type="match status" value="1"/>
</dbReference>
<evidence type="ECO:0000256" key="5">
    <source>
        <dbReference type="SAM" id="MobiDB-lite"/>
    </source>
</evidence>
<keyword evidence="3 4" id="KW-0998">Cell outer membrane</keyword>
<evidence type="ECO:0000259" key="7">
    <source>
        <dbReference type="Pfam" id="PF04355"/>
    </source>
</evidence>
<reference evidence="8 9" key="1">
    <citation type="submission" date="2018-11" db="EMBL/GenBank/DDBJ databases">
        <title>Genomic Encyclopedia of Type Strains, Phase IV (KMG-IV): sequencing the most valuable type-strain genomes for metagenomic binning, comparative biology and taxonomic classification.</title>
        <authorList>
            <person name="Goeker M."/>
        </authorList>
    </citation>
    <scope>NUCLEOTIDE SEQUENCE [LARGE SCALE GENOMIC DNA]</scope>
    <source>
        <strain evidence="8 9">DSM 101684</strain>
    </source>
</reference>
<evidence type="ECO:0000256" key="4">
    <source>
        <dbReference type="HAMAP-Rule" id="MF_00925"/>
    </source>
</evidence>
<name>A0A3N4V1M9_9BURK</name>
<feature type="domain" description="Outer membrane protein assembly factor BamE" evidence="7">
    <location>
        <begin position="49"/>
        <end position="118"/>
    </location>
</feature>
<dbReference type="GO" id="GO:0030674">
    <property type="term" value="F:protein-macromolecule adaptor activity"/>
    <property type="evidence" value="ECO:0007669"/>
    <property type="project" value="TreeGrafter"/>
</dbReference>
<evidence type="ECO:0000313" key="9">
    <source>
        <dbReference type="Proteomes" id="UP000272193"/>
    </source>
</evidence>